<reference evidence="2" key="1">
    <citation type="submission" date="2019-11" db="EMBL/GenBank/DDBJ databases">
        <authorList>
            <person name="Feng L."/>
        </authorList>
    </citation>
    <scope>NUCLEOTIDE SEQUENCE</scope>
    <source>
        <strain evidence="2">BhanseniiLFYP23</strain>
    </source>
</reference>
<feature type="domain" description="Recombinase" evidence="1">
    <location>
        <begin position="5"/>
        <end position="91"/>
    </location>
</feature>
<dbReference type="InterPro" id="IPR011109">
    <property type="entry name" value="DNA_bind_recombinase_dom"/>
</dbReference>
<evidence type="ECO:0000259" key="1">
    <source>
        <dbReference type="PROSITE" id="PS51737"/>
    </source>
</evidence>
<dbReference type="GO" id="GO:0003677">
    <property type="term" value="F:DNA binding"/>
    <property type="evidence" value="ECO:0007669"/>
    <property type="project" value="InterPro"/>
</dbReference>
<dbReference type="EMBL" id="CACRSY010000006">
    <property type="protein sequence ID" value="VYS84855.1"/>
    <property type="molecule type" value="Genomic_DNA"/>
</dbReference>
<dbReference type="AlphaFoldDB" id="A0A6N2RYQ1"/>
<dbReference type="InterPro" id="IPR038109">
    <property type="entry name" value="DNA_bind_recomb_sf"/>
</dbReference>
<dbReference type="GO" id="GO:0000150">
    <property type="term" value="F:DNA strand exchange activity"/>
    <property type="evidence" value="ECO:0007669"/>
    <property type="project" value="InterPro"/>
</dbReference>
<sequence length="138" mass="15380">MGHTPYGYKIENGKAVINEPAATKIRTLYTNYLSGMALVTAAKASGIDTYHGTVKRLLQNRHYIGDDFYPAIIDAATYKRANVELTTRATTMGRLNKVTVLPTKVAPTNFTMKKITNHFPDPLKHAEYLYSLIESEAI</sequence>
<name>A0A6N2RYQ1_BLAHA</name>
<organism evidence="2">
    <name type="scientific">Blautia hansenii</name>
    <name type="common">Ruminococcus hansenii</name>
    <dbReference type="NCBI Taxonomy" id="1322"/>
    <lineage>
        <taxon>Bacteria</taxon>
        <taxon>Bacillati</taxon>
        <taxon>Bacillota</taxon>
        <taxon>Clostridia</taxon>
        <taxon>Lachnospirales</taxon>
        <taxon>Lachnospiraceae</taxon>
        <taxon>Blautia</taxon>
    </lineage>
</organism>
<evidence type="ECO:0000313" key="2">
    <source>
        <dbReference type="EMBL" id="VYS84855.1"/>
    </source>
</evidence>
<protein>
    <recommendedName>
        <fullName evidence="1">Recombinase domain-containing protein</fullName>
    </recommendedName>
</protein>
<dbReference type="Gene3D" id="3.90.1750.20">
    <property type="entry name" value="Putative Large Serine Recombinase, Chain B, Domain 2"/>
    <property type="match status" value="1"/>
</dbReference>
<dbReference type="PROSITE" id="PS51737">
    <property type="entry name" value="RECOMBINASE_DNA_BIND"/>
    <property type="match status" value="1"/>
</dbReference>
<gene>
    <name evidence="2" type="ORF">BHLFYP23_01806</name>
</gene>
<accession>A0A6N2RYQ1</accession>
<proteinExistence type="predicted"/>